<feature type="non-terminal residue" evidence="2">
    <location>
        <position position="1"/>
    </location>
</feature>
<reference evidence="2" key="1">
    <citation type="submission" date="2020-02" db="EMBL/GenBank/DDBJ databases">
        <authorList>
            <person name="Meier V. D."/>
        </authorList>
    </citation>
    <scope>NUCLEOTIDE SEQUENCE</scope>
    <source>
        <strain evidence="2">AVDCRST_MAG06</strain>
    </source>
</reference>
<protein>
    <submittedName>
        <fullName evidence="2">Uncharacterized protein</fullName>
    </submittedName>
</protein>
<feature type="non-terminal residue" evidence="2">
    <location>
        <position position="62"/>
    </location>
</feature>
<evidence type="ECO:0000256" key="1">
    <source>
        <dbReference type="SAM" id="MobiDB-lite"/>
    </source>
</evidence>
<proteinExistence type="predicted"/>
<accession>A0A6J4NX09</accession>
<evidence type="ECO:0000313" key="2">
    <source>
        <dbReference type="EMBL" id="CAA9399892.1"/>
    </source>
</evidence>
<feature type="compositionally biased region" description="Basic residues" evidence="1">
    <location>
        <begin position="1"/>
        <end position="17"/>
    </location>
</feature>
<organism evidence="2">
    <name type="scientific">uncultured Nocardioides sp</name>
    <dbReference type="NCBI Taxonomy" id="198441"/>
    <lineage>
        <taxon>Bacteria</taxon>
        <taxon>Bacillati</taxon>
        <taxon>Actinomycetota</taxon>
        <taxon>Actinomycetes</taxon>
        <taxon>Propionibacteriales</taxon>
        <taxon>Nocardioidaceae</taxon>
        <taxon>Nocardioides</taxon>
        <taxon>environmental samples</taxon>
    </lineage>
</organism>
<name>A0A6J4NX09_9ACTN</name>
<feature type="region of interest" description="Disordered" evidence="1">
    <location>
        <begin position="1"/>
        <end position="62"/>
    </location>
</feature>
<sequence length="62" mass="6896">AHHARPQRARRPARGRAARCPLLPPARPVCRLPGEGRRGACRPSRRRSPLARHDQTTPPHGV</sequence>
<dbReference type="AlphaFoldDB" id="A0A6J4NX09"/>
<gene>
    <name evidence="2" type="ORF">AVDCRST_MAG06-2106</name>
</gene>
<feature type="compositionally biased region" description="Basic residues" evidence="1">
    <location>
        <begin position="39"/>
        <end position="50"/>
    </location>
</feature>
<dbReference type="EMBL" id="CADCUP010000142">
    <property type="protein sequence ID" value="CAA9399892.1"/>
    <property type="molecule type" value="Genomic_DNA"/>
</dbReference>